<dbReference type="AlphaFoldDB" id="A0A2T6BND0"/>
<evidence type="ECO:0000313" key="2">
    <source>
        <dbReference type="EMBL" id="PTX57544.1"/>
    </source>
</evidence>
<reference evidence="2 3" key="1">
    <citation type="submission" date="2018-04" db="EMBL/GenBank/DDBJ databases">
        <title>Genomic Encyclopedia of Archaeal and Bacterial Type Strains, Phase II (KMG-II): from individual species to whole genera.</title>
        <authorList>
            <person name="Goeker M."/>
        </authorList>
    </citation>
    <scope>NUCLEOTIDE SEQUENCE [LARGE SCALE GENOMIC DNA]</scope>
    <source>
        <strain evidence="2 3">DSM 100977</strain>
    </source>
</reference>
<dbReference type="RefSeq" id="WP_107845632.1">
    <property type="nucleotide sequence ID" value="NZ_QBKS01000001.1"/>
</dbReference>
<gene>
    <name evidence="2" type="ORF">C8N43_2214</name>
</gene>
<protein>
    <submittedName>
        <fullName evidence="2">Uncharacterized protein</fullName>
    </submittedName>
</protein>
<comment type="caution">
    <text evidence="2">The sequence shown here is derived from an EMBL/GenBank/DDBJ whole genome shotgun (WGS) entry which is preliminary data.</text>
</comment>
<evidence type="ECO:0000313" key="3">
    <source>
        <dbReference type="Proteomes" id="UP000243978"/>
    </source>
</evidence>
<keyword evidence="3" id="KW-1185">Reference proteome</keyword>
<accession>A0A2T6BND0</accession>
<sequence>MKAVCAFASLGTLLFWTPAQASYTAACILSGTVTQTIIDESPIGAPPRPPRAVLRVTEAKARFEARQGDHDICQQFSGRIVQFPVPADTVIPAIGDRRVVSLIDFFDQDYVRRRTVRLIAEKR</sequence>
<organism evidence="2 3">
    <name type="scientific">Litoreibacter ponti</name>
    <dbReference type="NCBI Taxonomy" id="1510457"/>
    <lineage>
        <taxon>Bacteria</taxon>
        <taxon>Pseudomonadati</taxon>
        <taxon>Pseudomonadota</taxon>
        <taxon>Alphaproteobacteria</taxon>
        <taxon>Rhodobacterales</taxon>
        <taxon>Roseobacteraceae</taxon>
        <taxon>Litoreibacter</taxon>
    </lineage>
</organism>
<dbReference type="Proteomes" id="UP000243978">
    <property type="component" value="Unassembled WGS sequence"/>
</dbReference>
<feature type="signal peptide" evidence="1">
    <location>
        <begin position="1"/>
        <end position="21"/>
    </location>
</feature>
<evidence type="ECO:0000256" key="1">
    <source>
        <dbReference type="SAM" id="SignalP"/>
    </source>
</evidence>
<keyword evidence="1" id="KW-0732">Signal</keyword>
<proteinExistence type="predicted"/>
<dbReference type="EMBL" id="QBKS01000001">
    <property type="protein sequence ID" value="PTX57544.1"/>
    <property type="molecule type" value="Genomic_DNA"/>
</dbReference>
<feature type="chain" id="PRO_5015600829" evidence="1">
    <location>
        <begin position="22"/>
        <end position="123"/>
    </location>
</feature>
<name>A0A2T6BND0_9RHOB</name>